<sequence>MGFIDGGLEFPYVRDQVISALASLADTEYQTRVWVDGALEPDGSGDDFTTVVNILDDARALDCPESLIGSVLLNKEEAESLDKLSRIMIPLIEVLGEAPDSDYVKSSDWGLVVSAARSCLRVMGVTPHKA</sequence>
<name>A0ABY9RTC6_9ACTN</name>
<proteinExistence type="predicted"/>
<reference evidence="1 2" key="1">
    <citation type="submission" date="2023-09" db="EMBL/GenBank/DDBJ databases">
        <title>Complete genome of Streptomyces roseicoloratus T14.</title>
        <authorList>
            <person name="Bashizi T."/>
            <person name="Kim M.-J."/>
            <person name="Lee G."/>
            <person name="Tagele S.B."/>
            <person name="Shin J.-H."/>
        </authorList>
    </citation>
    <scope>NUCLEOTIDE SEQUENCE [LARGE SCALE GENOMIC DNA]</scope>
    <source>
        <strain evidence="1 2">T14</strain>
    </source>
</reference>
<dbReference type="EMBL" id="CP133762">
    <property type="protein sequence ID" value="WMX44993.1"/>
    <property type="molecule type" value="Genomic_DNA"/>
</dbReference>
<evidence type="ECO:0000313" key="1">
    <source>
        <dbReference type="EMBL" id="WMX44993.1"/>
    </source>
</evidence>
<keyword evidence="2" id="KW-1185">Reference proteome</keyword>
<protein>
    <submittedName>
        <fullName evidence="1">Uncharacterized protein</fullName>
    </submittedName>
</protein>
<dbReference type="InterPro" id="IPR057705">
    <property type="entry name" value="DUF7945"/>
</dbReference>
<dbReference type="RefSeq" id="WP_128984676.1">
    <property type="nucleotide sequence ID" value="NZ_CP133762.1"/>
</dbReference>
<accession>A0ABY9RTC6</accession>
<gene>
    <name evidence="1" type="ORF">RGF97_09200</name>
</gene>
<organism evidence="1 2">
    <name type="scientific">Streptomyces roseicoloratus</name>
    <dbReference type="NCBI Taxonomy" id="2508722"/>
    <lineage>
        <taxon>Bacteria</taxon>
        <taxon>Bacillati</taxon>
        <taxon>Actinomycetota</taxon>
        <taxon>Actinomycetes</taxon>
        <taxon>Kitasatosporales</taxon>
        <taxon>Streptomycetaceae</taxon>
        <taxon>Streptomyces</taxon>
    </lineage>
</organism>
<dbReference type="Proteomes" id="UP001250858">
    <property type="component" value="Chromosome"/>
</dbReference>
<dbReference type="NCBIfam" id="NF047838">
    <property type="entry name" value="SCO4402_fam"/>
    <property type="match status" value="1"/>
</dbReference>
<evidence type="ECO:0000313" key="2">
    <source>
        <dbReference type="Proteomes" id="UP001250858"/>
    </source>
</evidence>
<dbReference type="Pfam" id="PF25656">
    <property type="entry name" value="DUF7945"/>
    <property type="match status" value="1"/>
</dbReference>